<evidence type="ECO:0000313" key="4">
    <source>
        <dbReference type="Proteomes" id="UP001163046"/>
    </source>
</evidence>
<feature type="region of interest" description="Disordered" evidence="1">
    <location>
        <begin position="356"/>
        <end position="384"/>
    </location>
</feature>
<reference evidence="3" key="1">
    <citation type="submission" date="2023-01" db="EMBL/GenBank/DDBJ databases">
        <title>Genome assembly of the deep-sea coral Lophelia pertusa.</title>
        <authorList>
            <person name="Herrera S."/>
            <person name="Cordes E."/>
        </authorList>
    </citation>
    <scope>NUCLEOTIDE SEQUENCE</scope>
    <source>
        <strain evidence="3">USNM1676648</strain>
        <tissue evidence="3">Polyp</tissue>
    </source>
</reference>
<dbReference type="Pfam" id="PF18755">
    <property type="entry name" value="RAMA"/>
    <property type="match status" value="1"/>
</dbReference>
<evidence type="ECO:0000259" key="2">
    <source>
        <dbReference type="Pfam" id="PF18755"/>
    </source>
</evidence>
<dbReference type="AlphaFoldDB" id="A0A9X0D4R9"/>
<dbReference type="InterPro" id="IPR040843">
    <property type="entry name" value="RAMA"/>
</dbReference>
<comment type="caution">
    <text evidence="3">The sequence shown here is derived from an EMBL/GenBank/DDBJ whole genome shotgun (WGS) entry which is preliminary data.</text>
</comment>
<evidence type="ECO:0000313" key="3">
    <source>
        <dbReference type="EMBL" id="KAJ7387297.1"/>
    </source>
</evidence>
<feature type="region of interest" description="Disordered" evidence="1">
    <location>
        <begin position="64"/>
        <end position="89"/>
    </location>
</feature>
<feature type="compositionally biased region" description="Polar residues" evidence="1">
    <location>
        <begin position="597"/>
        <end position="618"/>
    </location>
</feature>
<feature type="region of interest" description="Disordered" evidence="1">
    <location>
        <begin position="595"/>
        <end position="619"/>
    </location>
</feature>
<feature type="compositionally biased region" description="Polar residues" evidence="1">
    <location>
        <begin position="356"/>
        <end position="383"/>
    </location>
</feature>
<organism evidence="3 4">
    <name type="scientific">Desmophyllum pertusum</name>
    <dbReference type="NCBI Taxonomy" id="174260"/>
    <lineage>
        <taxon>Eukaryota</taxon>
        <taxon>Metazoa</taxon>
        <taxon>Cnidaria</taxon>
        <taxon>Anthozoa</taxon>
        <taxon>Hexacorallia</taxon>
        <taxon>Scleractinia</taxon>
        <taxon>Caryophylliina</taxon>
        <taxon>Caryophylliidae</taxon>
        <taxon>Desmophyllum</taxon>
    </lineage>
</organism>
<dbReference type="Proteomes" id="UP001163046">
    <property type="component" value="Unassembled WGS sequence"/>
</dbReference>
<proteinExistence type="predicted"/>
<feature type="region of interest" description="Disordered" evidence="1">
    <location>
        <begin position="445"/>
        <end position="467"/>
    </location>
</feature>
<gene>
    <name evidence="3" type="ORF">OS493_004278</name>
</gene>
<accession>A0A9X0D4R9</accession>
<dbReference type="EMBL" id="MU825874">
    <property type="protein sequence ID" value="KAJ7387297.1"/>
    <property type="molecule type" value="Genomic_DNA"/>
</dbReference>
<feature type="compositionally biased region" description="Low complexity" evidence="1">
    <location>
        <begin position="73"/>
        <end position="89"/>
    </location>
</feature>
<feature type="domain" description="RAMA" evidence="2">
    <location>
        <begin position="493"/>
        <end position="585"/>
    </location>
</feature>
<sequence>MEKEPAEKLTIIREQEEKIEQLLVLLESNVKRGMAPRENPIFAQVKHLMNTVKTQLADFTRYQQQQRQEIAHSSNGAQGSQDGSSSQWTSETRRKLLELATQQKELLKLLQCHKKLLEKIQALKQKAKSLTLHIIPAVEAHCKSHRGINVEQEIIDKNTWPSLPMTLSASNMNTSAIVTCAKLTPNSASKHGDEQTVNKHTSISLKNVPSSYTQNRYRPVPSHPSAVSQVATLGHQPQSFAASISHTPATVRTVSHNVSNATQISVTPSATPQSRVQNVILTGGQLYQVGEKQVYMLPQGCITSVTSSFAVTQATQPQQVTTAKLSSNTTTAVAKKATATQETAFIPDLSVAKSTRGNSVSSAQDPQMFSQLSSNNTPVSSSRVTLPLSLSNSSLPVSTARSFRNSAVQNTQSLSIDNQGSNQATHSSHNASISHATIDNTSTVPQWQKRAGVQSQHTAASSQNTAGVQSSLQAAKTTATVASKGSAVQSRSSQSLQRRSSFGSDLPDVKSLLSHSVIEAGSNVLSIQFEGRSFEASLRANGLIESAGETFRTPMAWMRAVTGSWNTVKQSLAYKMVHYKGRPLALFTIPTTEKETCQSGGKQNGSNATNTAQDTAGSSELPCNCVQDKTSKKSGLITCWDDMAQLLTDCKVIPIGKNELIPTDSFLPQISGTRQRRWIYHNLSWKN</sequence>
<keyword evidence="4" id="KW-1185">Reference proteome</keyword>
<name>A0A9X0D4R9_9CNID</name>
<feature type="compositionally biased region" description="Low complexity" evidence="1">
    <location>
        <begin position="489"/>
        <end position="501"/>
    </location>
</feature>
<feature type="region of interest" description="Disordered" evidence="1">
    <location>
        <begin position="481"/>
        <end position="505"/>
    </location>
</feature>
<feature type="compositionally biased region" description="Polar residues" evidence="1">
    <location>
        <begin position="453"/>
        <end position="467"/>
    </location>
</feature>
<protein>
    <recommendedName>
        <fullName evidence="2">RAMA domain-containing protein</fullName>
    </recommendedName>
</protein>
<dbReference type="OrthoDB" id="5980061at2759"/>
<evidence type="ECO:0000256" key="1">
    <source>
        <dbReference type="SAM" id="MobiDB-lite"/>
    </source>
</evidence>